<dbReference type="AlphaFoldDB" id="A0AAD6YZY0"/>
<protein>
    <recommendedName>
        <fullName evidence="1">Bacteriophage T5 Orf172 DNA-binding domain-containing protein</fullName>
    </recommendedName>
</protein>
<dbReference type="InterPro" id="IPR018306">
    <property type="entry name" value="Phage_T5_Orf172_DNA-bd"/>
</dbReference>
<keyword evidence="3" id="KW-1185">Reference proteome</keyword>
<feature type="domain" description="Bacteriophage T5 Orf172 DNA-binding" evidence="1">
    <location>
        <begin position="17"/>
        <end position="109"/>
    </location>
</feature>
<gene>
    <name evidence="2" type="ORF">DFH08DRAFT_989337</name>
</gene>
<proteinExistence type="predicted"/>
<dbReference type="Pfam" id="PF10544">
    <property type="entry name" value="T5orf172"/>
    <property type="match status" value="1"/>
</dbReference>
<evidence type="ECO:0000313" key="2">
    <source>
        <dbReference type="EMBL" id="KAJ7302443.1"/>
    </source>
</evidence>
<evidence type="ECO:0000313" key="3">
    <source>
        <dbReference type="Proteomes" id="UP001218218"/>
    </source>
</evidence>
<evidence type="ECO:0000259" key="1">
    <source>
        <dbReference type="Pfam" id="PF10544"/>
    </source>
</evidence>
<accession>A0AAD6YZY0</accession>
<organism evidence="2 3">
    <name type="scientific">Mycena albidolilacea</name>
    <dbReference type="NCBI Taxonomy" id="1033008"/>
    <lineage>
        <taxon>Eukaryota</taxon>
        <taxon>Fungi</taxon>
        <taxon>Dikarya</taxon>
        <taxon>Basidiomycota</taxon>
        <taxon>Agaricomycotina</taxon>
        <taxon>Agaricomycetes</taxon>
        <taxon>Agaricomycetidae</taxon>
        <taxon>Agaricales</taxon>
        <taxon>Marasmiineae</taxon>
        <taxon>Mycenaceae</taxon>
        <taxon>Mycena</taxon>
    </lineage>
</organism>
<sequence>MEVAEAYDAGNPGAAELWKCLDLKLGHSKDVERRQGEYARCETDGKVHIWICKYHVSGRYLCERLIHLGAFRDGAERASGECVCGVKHREFFTFKSLSGWKSLDAIVRSILFSQNEQYKISFFDPPTSAPLAQIFNLIRNS</sequence>
<name>A0AAD6YZY0_9AGAR</name>
<dbReference type="Proteomes" id="UP001218218">
    <property type="component" value="Unassembled WGS sequence"/>
</dbReference>
<comment type="caution">
    <text evidence="2">The sequence shown here is derived from an EMBL/GenBank/DDBJ whole genome shotgun (WGS) entry which is preliminary data.</text>
</comment>
<dbReference type="EMBL" id="JARIHO010000116">
    <property type="protein sequence ID" value="KAJ7302443.1"/>
    <property type="molecule type" value="Genomic_DNA"/>
</dbReference>
<reference evidence="2" key="1">
    <citation type="submission" date="2023-03" db="EMBL/GenBank/DDBJ databases">
        <title>Massive genome expansion in bonnet fungi (Mycena s.s.) driven by repeated elements and novel gene families across ecological guilds.</title>
        <authorList>
            <consortium name="Lawrence Berkeley National Laboratory"/>
            <person name="Harder C.B."/>
            <person name="Miyauchi S."/>
            <person name="Viragh M."/>
            <person name="Kuo A."/>
            <person name="Thoen E."/>
            <person name="Andreopoulos B."/>
            <person name="Lu D."/>
            <person name="Skrede I."/>
            <person name="Drula E."/>
            <person name="Henrissat B."/>
            <person name="Morin E."/>
            <person name="Kohler A."/>
            <person name="Barry K."/>
            <person name="LaButti K."/>
            <person name="Morin E."/>
            <person name="Salamov A."/>
            <person name="Lipzen A."/>
            <person name="Mereny Z."/>
            <person name="Hegedus B."/>
            <person name="Baldrian P."/>
            <person name="Stursova M."/>
            <person name="Weitz H."/>
            <person name="Taylor A."/>
            <person name="Grigoriev I.V."/>
            <person name="Nagy L.G."/>
            <person name="Martin F."/>
            <person name="Kauserud H."/>
        </authorList>
    </citation>
    <scope>NUCLEOTIDE SEQUENCE</scope>
    <source>
        <strain evidence="2">CBHHK002</strain>
    </source>
</reference>